<dbReference type="CDD" id="cd00085">
    <property type="entry name" value="HNHc"/>
    <property type="match status" value="1"/>
</dbReference>
<dbReference type="GO" id="GO:0008270">
    <property type="term" value="F:zinc ion binding"/>
    <property type="evidence" value="ECO:0007669"/>
    <property type="project" value="InterPro"/>
</dbReference>
<dbReference type="KEGG" id="blen:NCTC4824_02051"/>
<evidence type="ECO:0000313" key="7">
    <source>
        <dbReference type="Proteomes" id="UP000249134"/>
    </source>
</evidence>
<proteinExistence type="inferred from homology"/>
<sequence length="283" mass="32605">MTYNKNYIRKKFPFDCKFCGITFHAYKKGKATQKYCSQKCSNEAQKNGKEYLCEICKAIVIRTPGNIKKKIYCSKKCADIGKIGVPVNTTEKVKFTCIICKKTENLLPCYAKAKVVCSRNCAATLLSQRGTISVACTNCNSMIIRNKSRVRGKLNFCCDECMITHFRESDFMKGENNPNFLGGTIKYYGPDWHNQRRLARKRDLYTCQDCGITEIERDKELDVHHKIPFRFFEYSNDANNLNNLISLCSDCHRKCHTGELNPSRYDKTKIKIPFGSKGKTKYR</sequence>
<dbReference type="PANTHER" id="PTHR41286">
    <property type="entry name" value="HNH NUCLEASE YAJD-RELATED"/>
    <property type="match status" value="1"/>
</dbReference>
<dbReference type="Proteomes" id="UP000249134">
    <property type="component" value="Chromosome 1"/>
</dbReference>
<dbReference type="InterPro" id="IPR002711">
    <property type="entry name" value="HNH"/>
</dbReference>
<dbReference type="EMBL" id="LS483476">
    <property type="protein sequence ID" value="SQI57033.1"/>
    <property type="molecule type" value="Genomic_DNA"/>
</dbReference>
<evidence type="ECO:0000256" key="1">
    <source>
        <dbReference type="ARBA" id="ARBA00022722"/>
    </source>
</evidence>
<comment type="similarity">
    <text evidence="3">Belongs to the HNH nuclease family.</text>
</comment>
<keyword evidence="7" id="KW-1185">Reference proteome</keyword>
<dbReference type="GO" id="GO:0004519">
    <property type="term" value="F:endonuclease activity"/>
    <property type="evidence" value="ECO:0007669"/>
    <property type="project" value="UniProtKB-KW"/>
</dbReference>
<keyword evidence="2" id="KW-0378">Hydrolase</keyword>
<evidence type="ECO:0000256" key="2">
    <source>
        <dbReference type="ARBA" id="ARBA00022801"/>
    </source>
</evidence>
<accession>A0A2X4W1U7</accession>
<name>A0A2X4W1U7_LEDLE</name>
<keyword evidence="6" id="KW-0255">Endonuclease</keyword>
<dbReference type="Pfam" id="PF01844">
    <property type="entry name" value="HNH"/>
    <property type="match status" value="1"/>
</dbReference>
<keyword evidence="1" id="KW-0540">Nuclease</keyword>
<dbReference type="InterPro" id="IPR003615">
    <property type="entry name" value="HNH_nuc"/>
</dbReference>
<evidence type="ECO:0000259" key="5">
    <source>
        <dbReference type="SMART" id="SM00507"/>
    </source>
</evidence>
<dbReference type="AlphaFoldDB" id="A0A2X4W1U7"/>
<dbReference type="GO" id="GO:0003676">
    <property type="term" value="F:nucleic acid binding"/>
    <property type="evidence" value="ECO:0007669"/>
    <property type="project" value="InterPro"/>
</dbReference>
<dbReference type="PANTHER" id="PTHR41286:SF1">
    <property type="entry name" value="HNH NUCLEASE YAJD-RELATED"/>
    <property type="match status" value="1"/>
</dbReference>
<protein>
    <recommendedName>
        <fullName evidence="4">Putative HNH nuclease YajD</fullName>
    </recommendedName>
</protein>
<dbReference type="SMART" id="SM00507">
    <property type="entry name" value="HNHc"/>
    <property type="match status" value="1"/>
</dbReference>
<evidence type="ECO:0000256" key="3">
    <source>
        <dbReference type="ARBA" id="ARBA00038412"/>
    </source>
</evidence>
<feature type="domain" description="HNH nuclease" evidence="5">
    <location>
        <begin position="194"/>
        <end position="253"/>
    </location>
</feature>
<evidence type="ECO:0000256" key="4">
    <source>
        <dbReference type="ARBA" id="ARBA00040194"/>
    </source>
</evidence>
<reference evidence="6 7" key="1">
    <citation type="submission" date="2018-06" db="EMBL/GenBank/DDBJ databases">
        <authorList>
            <consortium name="Pathogen Informatics"/>
            <person name="Doyle S."/>
        </authorList>
    </citation>
    <scope>NUCLEOTIDE SEQUENCE [LARGE SCALE GENOMIC DNA]</scope>
    <source>
        <strain evidence="6 7">NCTC4824</strain>
    </source>
</reference>
<dbReference type="RefSeq" id="WP_066138051.1">
    <property type="nucleotide sequence ID" value="NZ_CBCSGM010000001.1"/>
</dbReference>
<dbReference type="STRING" id="1348624.GCA_001591545_01115"/>
<dbReference type="GO" id="GO:0016787">
    <property type="term" value="F:hydrolase activity"/>
    <property type="evidence" value="ECO:0007669"/>
    <property type="project" value="UniProtKB-KW"/>
</dbReference>
<evidence type="ECO:0000313" key="6">
    <source>
        <dbReference type="EMBL" id="SQI57033.1"/>
    </source>
</evidence>
<dbReference type="GO" id="GO:0005829">
    <property type="term" value="C:cytosol"/>
    <property type="evidence" value="ECO:0007669"/>
    <property type="project" value="TreeGrafter"/>
</dbReference>
<organism evidence="6 7">
    <name type="scientific">Lederbergia lenta</name>
    <name type="common">Bacillus lentus</name>
    <dbReference type="NCBI Taxonomy" id="1467"/>
    <lineage>
        <taxon>Bacteria</taxon>
        <taxon>Bacillati</taxon>
        <taxon>Bacillota</taxon>
        <taxon>Bacilli</taxon>
        <taxon>Bacillales</taxon>
        <taxon>Bacillaceae</taxon>
        <taxon>Lederbergia</taxon>
    </lineage>
</organism>
<gene>
    <name evidence="6" type="ORF">NCTC4824_02051</name>
</gene>